<proteinExistence type="predicted"/>
<feature type="non-terminal residue" evidence="1">
    <location>
        <position position="1"/>
    </location>
</feature>
<dbReference type="EMBL" id="CAJVPQ010018177">
    <property type="protein sequence ID" value="CAG8750365.1"/>
    <property type="molecule type" value="Genomic_DNA"/>
</dbReference>
<evidence type="ECO:0000313" key="1">
    <source>
        <dbReference type="EMBL" id="CAG8750365.1"/>
    </source>
</evidence>
<keyword evidence="2" id="KW-1185">Reference proteome</keyword>
<dbReference type="Proteomes" id="UP000789570">
    <property type="component" value="Unassembled WGS sequence"/>
</dbReference>
<name>A0A9N9IVH1_9GLOM</name>
<evidence type="ECO:0000313" key="2">
    <source>
        <dbReference type="Proteomes" id="UP000789570"/>
    </source>
</evidence>
<sequence length="109" mass="12144">SPSCVLSSFTSLKYTSLSTTFDDVLFCLSSSRASQLSAIVLSKSSSTSMSKVDAFLQEQFYSEQHPKESKVLKESLRRALGKEIELLEKHVKPNSKEGLRLSVLKNQLK</sequence>
<protein>
    <submittedName>
        <fullName evidence="1">6149_t:CDS:1</fullName>
    </submittedName>
</protein>
<organism evidence="1 2">
    <name type="scientific">Funneliformis caledonium</name>
    <dbReference type="NCBI Taxonomy" id="1117310"/>
    <lineage>
        <taxon>Eukaryota</taxon>
        <taxon>Fungi</taxon>
        <taxon>Fungi incertae sedis</taxon>
        <taxon>Mucoromycota</taxon>
        <taxon>Glomeromycotina</taxon>
        <taxon>Glomeromycetes</taxon>
        <taxon>Glomerales</taxon>
        <taxon>Glomeraceae</taxon>
        <taxon>Funneliformis</taxon>
    </lineage>
</organism>
<gene>
    <name evidence="1" type="ORF">FCALED_LOCUS16274</name>
</gene>
<reference evidence="1" key="1">
    <citation type="submission" date="2021-06" db="EMBL/GenBank/DDBJ databases">
        <authorList>
            <person name="Kallberg Y."/>
            <person name="Tangrot J."/>
            <person name="Rosling A."/>
        </authorList>
    </citation>
    <scope>NUCLEOTIDE SEQUENCE</scope>
    <source>
        <strain evidence="1">UK204</strain>
    </source>
</reference>
<comment type="caution">
    <text evidence="1">The sequence shown here is derived from an EMBL/GenBank/DDBJ whole genome shotgun (WGS) entry which is preliminary data.</text>
</comment>
<accession>A0A9N9IVH1</accession>
<feature type="non-terminal residue" evidence="1">
    <location>
        <position position="109"/>
    </location>
</feature>
<dbReference type="AlphaFoldDB" id="A0A9N9IVH1"/>